<dbReference type="SUPFAM" id="SSF47781">
    <property type="entry name" value="RuvA domain 2-like"/>
    <property type="match status" value="1"/>
</dbReference>
<dbReference type="PROSITE" id="PS01302">
    <property type="entry name" value="UPF0758"/>
    <property type="match status" value="1"/>
</dbReference>
<dbReference type="InterPro" id="IPR025657">
    <property type="entry name" value="RadC_JAB"/>
</dbReference>
<keyword evidence="1" id="KW-0645">Protease</keyword>
<dbReference type="Gene3D" id="3.40.140.10">
    <property type="entry name" value="Cytidine Deaminase, domain 2"/>
    <property type="match status" value="1"/>
</dbReference>
<proteinExistence type="inferred from homology"/>
<evidence type="ECO:0000259" key="7">
    <source>
        <dbReference type="PROSITE" id="PS50249"/>
    </source>
</evidence>
<dbReference type="PROSITE" id="PS50249">
    <property type="entry name" value="MPN"/>
    <property type="match status" value="1"/>
</dbReference>
<dbReference type="OrthoDB" id="9804482at2"/>
<dbReference type="NCBIfam" id="TIGR00608">
    <property type="entry name" value="radc"/>
    <property type="match status" value="1"/>
</dbReference>
<evidence type="ECO:0000256" key="3">
    <source>
        <dbReference type="ARBA" id="ARBA00022801"/>
    </source>
</evidence>
<dbReference type="PANTHER" id="PTHR30471">
    <property type="entry name" value="DNA REPAIR PROTEIN RADC"/>
    <property type="match status" value="1"/>
</dbReference>
<dbReference type="InterPro" id="IPR010994">
    <property type="entry name" value="RuvA_2-like"/>
</dbReference>
<evidence type="ECO:0000256" key="6">
    <source>
        <dbReference type="RuleBase" id="RU003797"/>
    </source>
</evidence>
<dbReference type="InterPro" id="IPR037518">
    <property type="entry name" value="MPN"/>
</dbReference>
<keyword evidence="2" id="KW-0479">Metal-binding</keyword>
<keyword evidence="5" id="KW-0482">Metalloprotease</keyword>
<evidence type="ECO:0000256" key="5">
    <source>
        <dbReference type="ARBA" id="ARBA00023049"/>
    </source>
</evidence>
<dbReference type="GO" id="GO:0006508">
    <property type="term" value="P:proteolysis"/>
    <property type="evidence" value="ECO:0007669"/>
    <property type="project" value="UniProtKB-KW"/>
</dbReference>
<evidence type="ECO:0000256" key="4">
    <source>
        <dbReference type="ARBA" id="ARBA00022833"/>
    </source>
</evidence>
<organism evidence="8 10">
    <name type="scientific">Orrella dioscoreae</name>
    <dbReference type="NCBI Taxonomy" id="1851544"/>
    <lineage>
        <taxon>Bacteria</taxon>
        <taxon>Pseudomonadati</taxon>
        <taxon>Pseudomonadota</taxon>
        <taxon>Betaproteobacteria</taxon>
        <taxon>Burkholderiales</taxon>
        <taxon>Alcaligenaceae</taxon>
        <taxon>Orrella</taxon>
    </lineage>
</organism>
<dbReference type="InterPro" id="IPR020891">
    <property type="entry name" value="UPF0758_CS"/>
</dbReference>
<comment type="similarity">
    <text evidence="6">Belongs to the UPF0758 family.</text>
</comment>
<dbReference type="GO" id="GO:0046872">
    <property type="term" value="F:metal ion binding"/>
    <property type="evidence" value="ECO:0007669"/>
    <property type="project" value="UniProtKB-KW"/>
</dbReference>
<keyword evidence="10" id="KW-1185">Reference proteome</keyword>
<dbReference type="Proteomes" id="UP000078558">
    <property type="component" value="Chromosome I"/>
</dbReference>
<dbReference type="NCBIfam" id="NF000642">
    <property type="entry name" value="PRK00024.1"/>
    <property type="match status" value="1"/>
</dbReference>
<evidence type="ECO:0000313" key="8">
    <source>
        <dbReference type="EMBL" id="SBT27636.1"/>
    </source>
</evidence>
<dbReference type="AlphaFoldDB" id="A0A1C3K809"/>
<reference evidence="9 10" key="2">
    <citation type="submission" date="2017-08" db="EMBL/GenBank/DDBJ databases">
        <authorList>
            <person name="de Groot N.N."/>
        </authorList>
    </citation>
    <scope>NUCLEOTIDE SEQUENCE [LARGE SCALE GENOMIC DNA]</scope>
    <source>
        <strain evidence="9">Orrdi1</strain>
    </source>
</reference>
<dbReference type="Pfam" id="PF04002">
    <property type="entry name" value="RadC"/>
    <property type="match status" value="1"/>
</dbReference>
<reference evidence="8 10" key="1">
    <citation type="submission" date="2016-06" db="EMBL/GenBank/DDBJ databases">
        <authorList>
            <person name="Kjaerup R.B."/>
            <person name="Dalgaard T.S."/>
            <person name="Juul-Madsen H.R."/>
        </authorList>
    </citation>
    <scope>NUCLEOTIDE SEQUENCE [LARGE SCALE GENOMIC DNA]</scope>
    <source>
        <strain evidence="8">Orrdi1</strain>
    </source>
</reference>
<dbReference type="RefSeq" id="WP_067759578.1">
    <property type="nucleotide sequence ID" value="NZ_LT907988.1"/>
</dbReference>
<feature type="domain" description="MPN" evidence="7">
    <location>
        <begin position="102"/>
        <end position="224"/>
    </location>
</feature>
<evidence type="ECO:0000256" key="2">
    <source>
        <dbReference type="ARBA" id="ARBA00022723"/>
    </source>
</evidence>
<dbReference type="GO" id="GO:0008237">
    <property type="term" value="F:metallopeptidase activity"/>
    <property type="evidence" value="ECO:0007669"/>
    <property type="project" value="UniProtKB-KW"/>
</dbReference>
<accession>A0A1C3K809</accession>
<dbReference type="STRING" id="1851544.ODI_00625"/>
<gene>
    <name evidence="8" type="ORF">ODI_00625</name>
    <name evidence="9" type="ORF">ODI_R1554</name>
</gene>
<sequence>MARSLPPPAERPRERLLRHGAQVLTDAELLAIMLRTGVAGRSAVEMGRSLLGHFGGLRPLLSADLAALLSQGGLGQAKACQLAAVLELARRATEEALTQGSTLSQPERVKHYCIALLGHRKVEHCMALFLDNQLRLIAAEELSRGTLSQASVYPREVVRAALRHHAAALILTHNHPSGSPQPSAADERLTRQLRQALALVDVRLLDHLVVGAGQAISMAELGLM</sequence>
<dbReference type="EMBL" id="FLRC01000055">
    <property type="protein sequence ID" value="SBT27636.1"/>
    <property type="molecule type" value="Genomic_DNA"/>
</dbReference>
<name>A0A1C3K809_9BURK</name>
<dbReference type="InterPro" id="IPR001405">
    <property type="entry name" value="UPF0758"/>
</dbReference>
<dbReference type="KEGG" id="odi:ODI_R1554"/>
<dbReference type="InterPro" id="IPR046778">
    <property type="entry name" value="UPF0758_N"/>
</dbReference>
<dbReference type="Pfam" id="PF20582">
    <property type="entry name" value="UPF0758_N"/>
    <property type="match status" value="1"/>
</dbReference>
<protein>
    <submittedName>
        <fullName evidence="8">DNA repair protein RadC</fullName>
    </submittedName>
</protein>
<evidence type="ECO:0000256" key="1">
    <source>
        <dbReference type="ARBA" id="ARBA00022670"/>
    </source>
</evidence>
<evidence type="ECO:0000313" key="10">
    <source>
        <dbReference type="Proteomes" id="UP000078558"/>
    </source>
</evidence>
<dbReference type="PANTHER" id="PTHR30471:SF3">
    <property type="entry name" value="UPF0758 PROTEIN YEES-RELATED"/>
    <property type="match status" value="1"/>
</dbReference>
<evidence type="ECO:0000313" key="9">
    <source>
        <dbReference type="EMBL" id="SOE48636.1"/>
    </source>
</evidence>
<keyword evidence="4" id="KW-0862">Zinc</keyword>
<keyword evidence="3" id="KW-0378">Hydrolase</keyword>
<dbReference type="EMBL" id="LT907988">
    <property type="protein sequence ID" value="SOE48636.1"/>
    <property type="molecule type" value="Genomic_DNA"/>
</dbReference>
<dbReference type="SUPFAM" id="SSF102712">
    <property type="entry name" value="JAB1/MPN domain"/>
    <property type="match status" value="1"/>
</dbReference>
<dbReference type="CDD" id="cd08071">
    <property type="entry name" value="MPN_DUF2466"/>
    <property type="match status" value="1"/>
</dbReference>